<comment type="similarity">
    <text evidence="1">Belongs to the CENP-X/MHF2 family.</text>
</comment>
<dbReference type="Gene3D" id="1.10.20.10">
    <property type="entry name" value="Histone, subunit A"/>
    <property type="match status" value="1"/>
</dbReference>
<dbReference type="GO" id="GO:0003677">
    <property type="term" value="F:DNA binding"/>
    <property type="evidence" value="ECO:0007669"/>
    <property type="project" value="UniProtKB-KW"/>
</dbReference>
<sequence>MPPKPFNPPRPSSKSGPSKPRGRPKASTSKSITKDKVPAPKKSRITKPSTPQHEDEESDDPFASQPIVKSKPTSKTSSTFKASTSNNNGDPGSSDSEIEVRSSPPAPNKVPHIQEEEDDEETDERTKIPDDLLSKIMHELFTEPNSRISKEANKAVGKYMDTFVREAVARVRGFGEDGAAVAVGFLRDHFVGRGLYLEGEKTWGNGNPALIAKSNSPIRLHRAPSTGSRYNIYARLYISETFLVSSSQNFQPILKVKQSFHMPFVSPIKCSQINVHIISVV</sequence>
<keyword evidence="7" id="KW-1185">Reference proteome</keyword>
<comment type="caution">
    <text evidence="6">The sequence shown here is derived from an EMBL/GenBank/DDBJ whole genome shotgun (WGS) entry which is preliminary data.</text>
</comment>
<dbReference type="GO" id="GO:0051382">
    <property type="term" value="P:kinetochore assembly"/>
    <property type="evidence" value="ECO:0007669"/>
    <property type="project" value="InterPro"/>
</dbReference>
<reference evidence="6 7" key="1">
    <citation type="submission" date="2019-06" db="EMBL/GenBank/DDBJ databases">
        <title>Genome Sequence of the Brown Rot Fungal Pathogen Monilinia laxa.</title>
        <authorList>
            <person name="De Miccolis Angelini R.M."/>
            <person name="Landi L."/>
            <person name="Abate D."/>
            <person name="Pollastro S."/>
            <person name="Romanazzi G."/>
            <person name="Faretra F."/>
        </authorList>
    </citation>
    <scope>NUCLEOTIDE SEQUENCE [LARGE SCALE GENOMIC DNA]</scope>
    <source>
        <strain evidence="6 7">Mlax316</strain>
    </source>
</reference>
<evidence type="ECO:0000256" key="2">
    <source>
        <dbReference type="ARBA" id="ARBA00022763"/>
    </source>
</evidence>
<evidence type="ECO:0000256" key="3">
    <source>
        <dbReference type="ARBA" id="ARBA00023125"/>
    </source>
</evidence>
<keyword evidence="2" id="KW-0227">DNA damage</keyword>
<proteinExistence type="inferred from homology"/>
<feature type="compositionally biased region" description="Low complexity" evidence="5">
    <location>
        <begin position="69"/>
        <end position="95"/>
    </location>
</feature>
<dbReference type="EMBL" id="VIGI01000005">
    <property type="protein sequence ID" value="KAB8300493.1"/>
    <property type="molecule type" value="Genomic_DNA"/>
</dbReference>
<dbReference type="Proteomes" id="UP000326757">
    <property type="component" value="Unassembled WGS sequence"/>
</dbReference>
<dbReference type="InterPro" id="IPR009072">
    <property type="entry name" value="Histone-fold"/>
</dbReference>
<keyword evidence="4" id="KW-0234">DNA repair</keyword>
<name>A0A5N6KBD9_MONLA</name>
<dbReference type="GO" id="GO:0046982">
    <property type="term" value="F:protein heterodimerization activity"/>
    <property type="evidence" value="ECO:0007669"/>
    <property type="project" value="InterPro"/>
</dbReference>
<feature type="compositionally biased region" description="Pro residues" evidence="5">
    <location>
        <begin position="1"/>
        <end position="11"/>
    </location>
</feature>
<dbReference type="Pfam" id="PF09415">
    <property type="entry name" value="CENP-X"/>
    <property type="match status" value="1"/>
</dbReference>
<dbReference type="AlphaFoldDB" id="A0A5N6KBD9"/>
<dbReference type="InterPro" id="IPR018552">
    <property type="entry name" value="CENP-X"/>
</dbReference>
<evidence type="ECO:0000256" key="4">
    <source>
        <dbReference type="ARBA" id="ARBA00023204"/>
    </source>
</evidence>
<dbReference type="GO" id="GO:0006281">
    <property type="term" value="P:DNA repair"/>
    <property type="evidence" value="ECO:0007669"/>
    <property type="project" value="UniProtKB-KW"/>
</dbReference>
<dbReference type="CDD" id="cd22921">
    <property type="entry name" value="HFD_CENP-X"/>
    <property type="match status" value="1"/>
</dbReference>
<protein>
    <submittedName>
        <fullName evidence="6">Uncharacterized protein</fullName>
    </submittedName>
</protein>
<dbReference type="OrthoDB" id="2500381at2759"/>
<gene>
    <name evidence="6" type="ORF">EYC80_000658</name>
</gene>
<keyword evidence="3" id="KW-0238">DNA-binding</keyword>
<organism evidence="6 7">
    <name type="scientific">Monilinia laxa</name>
    <name type="common">Brown rot fungus</name>
    <name type="synonym">Sclerotinia laxa</name>
    <dbReference type="NCBI Taxonomy" id="61186"/>
    <lineage>
        <taxon>Eukaryota</taxon>
        <taxon>Fungi</taxon>
        <taxon>Dikarya</taxon>
        <taxon>Ascomycota</taxon>
        <taxon>Pezizomycotina</taxon>
        <taxon>Leotiomycetes</taxon>
        <taxon>Helotiales</taxon>
        <taxon>Sclerotiniaceae</taxon>
        <taxon>Monilinia</taxon>
    </lineage>
</organism>
<evidence type="ECO:0000256" key="5">
    <source>
        <dbReference type="SAM" id="MobiDB-lite"/>
    </source>
</evidence>
<accession>A0A5N6KBD9</accession>
<evidence type="ECO:0000313" key="6">
    <source>
        <dbReference type="EMBL" id="KAB8300493.1"/>
    </source>
</evidence>
<evidence type="ECO:0000313" key="7">
    <source>
        <dbReference type="Proteomes" id="UP000326757"/>
    </source>
</evidence>
<feature type="region of interest" description="Disordered" evidence="5">
    <location>
        <begin position="1"/>
        <end position="126"/>
    </location>
</feature>
<evidence type="ECO:0000256" key="1">
    <source>
        <dbReference type="ARBA" id="ARBA00009359"/>
    </source>
</evidence>